<protein>
    <submittedName>
        <fullName evidence="2">Uncharacterized protein</fullName>
    </submittedName>
</protein>
<organism evidence="2 3">
    <name type="scientific">Mya arenaria</name>
    <name type="common">Soft-shell clam</name>
    <dbReference type="NCBI Taxonomy" id="6604"/>
    <lineage>
        <taxon>Eukaryota</taxon>
        <taxon>Metazoa</taxon>
        <taxon>Spiralia</taxon>
        <taxon>Lophotrochozoa</taxon>
        <taxon>Mollusca</taxon>
        <taxon>Bivalvia</taxon>
        <taxon>Autobranchia</taxon>
        <taxon>Heteroconchia</taxon>
        <taxon>Euheterodonta</taxon>
        <taxon>Imparidentia</taxon>
        <taxon>Neoheterodontei</taxon>
        <taxon>Myida</taxon>
        <taxon>Myoidea</taxon>
        <taxon>Myidae</taxon>
        <taxon>Mya</taxon>
    </lineage>
</organism>
<proteinExistence type="predicted"/>
<accession>A0ABY7EWC4</accession>
<sequence>MTPISSKAVFKSQTKTFSNRKPLETRRNWEQQIYNLAGPPVCTSVIELKDFKLSRHFNPELREYLTL</sequence>
<evidence type="ECO:0000313" key="3">
    <source>
        <dbReference type="Proteomes" id="UP001164746"/>
    </source>
</evidence>
<name>A0ABY7EWC4_MYAAR</name>
<feature type="region of interest" description="Disordered" evidence="1">
    <location>
        <begin position="1"/>
        <end position="22"/>
    </location>
</feature>
<evidence type="ECO:0000313" key="2">
    <source>
        <dbReference type="EMBL" id="WAR13254.1"/>
    </source>
</evidence>
<dbReference type="Proteomes" id="UP001164746">
    <property type="component" value="Chromosome 8"/>
</dbReference>
<dbReference type="EMBL" id="CP111019">
    <property type="protein sequence ID" value="WAR13254.1"/>
    <property type="molecule type" value="Genomic_DNA"/>
</dbReference>
<gene>
    <name evidence="2" type="ORF">MAR_027434</name>
</gene>
<reference evidence="2" key="1">
    <citation type="submission" date="2022-11" db="EMBL/GenBank/DDBJ databases">
        <title>Centuries of genome instability and evolution in soft-shell clam transmissible cancer (bioRxiv).</title>
        <authorList>
            <person name="Hart S.F.M."/>
            <person name="Yonemitsu M.A."/>
            <person name="Giersch R.M."/>
            <person name="Beal B.F."/>
            <person name="Arriagada G."/>
            <person name="Davis B.W."/>
            <person name="Ostrander E.A."/>
            <person name="Goff S.P."/>
            <person name="Metzger M.J."/>
        </authorList>
    </citation>
    <scope>NUCLEOTIDE SEQUENCE</scope>
    <source>
        <strain evidence="2">MELC-2E11</strain>
        <tissue evidence="2">Siphon/mantle</tissue>
    </source>
</reference>
<keyword evidence="3" id="KW-1185">Reference proteome</keyword>
<evidence type="ECO:0000256" key="1">
    <source>
        <dbReference type="SAM" id="MobiDB-lite"/>
    </source>
</evidence>